<evidence type="ECO:0000313" key="2">
    <source>
        <dbReference type="Proteomes" id="UP001153269"/>
    </source>
</evidence>
<protein>
    <submittedName>
        <fullName evidence="1">Uncharacterized protein</fullName>
    </submittedName>
</protein>
<dbReference type="EMBL" id="CADEAL010000036">
    <property type="protein sequence ID" value="CAB1413085.1"/>
    <property type="molecule type" value="Genomic_DNA"/>
</dbReference>
<name>A0A9N7Y0J7_PLEPL</name>
<proteinExistence type="predicted"/>
<keyword evidence="2" id="KW-1185">Reference proteome</keyword>
<sequence>MRRASLGKTEWIDKKWKGGVLTHPTQQDSSSCGVIVIMEQSGNSFSAAIQDQMGEPEIKGGKPPQLNLFFSGSKYCMRRMYFHASHPFVMTLLQRLSSTCNKSPTLIPVCLDISLPSKSDPWLRPPLT</sequence>
<evidence type="ECO:0000313" key="1">
    <source>
        <dbReference type="EMBL" id="CAB1413085.1"/>
    </source>
</evidence>
<dbReference type="Proteomes" id="UP001153269">
    <property type="component" value="Unassembled WGS sequence"/>
</dbReference>
<organism evidence="1 2">
    <name type="scientific">Pleuronectes platessa</name>
    <name type="common">European plaice</name>
    <dbReference type="NCBI Taxonomy" id="8262"/>
    <lineage>
        <taxon>Eukaryota</taxon>
        <taxon>Metazoa</taxon>
        <taxon>Chordata</taxon>
        <taxon>Craniata</taxon>
        <taxon>Vertebrata</taxon>
        <taxon>Euteleostomi</taxon>
        <taxon>Actinopterygii</taxon>
        <taxon>Neopterygii</taxon>
        <taxon>Teleostei</taxon>
        <taxon>Neoteleostei</taxon>
        <taxon>Acanthomorphata</taxon>
        <taxon>Carangaria</taxon>
        <taxon>Pleuronectiformes</taxon>
        <taxon>Pleuronectoidei</taxon>
        <taxon>Pleuronectidae</taxon>
        <taxon>Pleuronectes</taxon>
    </lineage>
</organism>
<reference evidence="1" key="1">
    <citation type="submission" date="2020-03" db="EMBL/GenBank/DDBJ databases">
        <authorList>
            <person name="Weist P."/>
        </authorList>
    </citation>
    <scope>NUCLEOTIDE SEQUENCE</scope>
</reference>
<gene>
    <name evidence="1" type="ORF">PLEPLA_LOCUS785</name>
</gene>
<comment type="caution">
    <text evidence="1">The sequence shown here is derived from an EMBL/GenBank/DDBJ whole genome shotgun (WGS) entry which is preliminary data.</text>
</comment>
<accession>A0A9N7Y0J7</accession>
<dbReference type="AlphaFoldDB" id="A0A9N7Y0J7"/>